<dbReference type="InterPro" id="IPR036779">
    <property type="entry name" value="LysM_dom_sf"/>
</dbReference>
<gene>
    <name evidence="4" type="ORF">DNFV4_02365</name>
</gene>
<feature type="coiled-coil region" evidence="1">
    <location>
        <begin position="42"/>
        <end position="104"/>
    </location>
</feature>
<dbReference type="AlphaFoldDB" id="A0AA86MZH6"/>
<feature type="signal peptide" evidence="2">
    <location>
        <begin position="1"/>
        <end position="18"/>
    </location>
</feature>
<evidence type="ECO:0000313" key="4">
    <source>
        <dbReference type="EMBL" id="CAI4031942.1"/>
    </source>
</evidence>
<dbReference type="PROSITE" id="PS51257">
    <property type="entry name" value="PROKAR_LIPOPROTEIN"/>
    <property type="match status" value="1"/>
</dbReference>
<keyword evidence="5" id="KW-1185">Reference proteome</keyword>
<dbReference type="EMBL" id="OX365700">
    <property type="protein sequence ID" value="CAI4031942.1"/>
    <property type="molecule type" value="Genomic_DNA"/>
</dbReference>
<evidence type="ECO:0000256" key="1">
    <source>
        <dbReference type="SAM" id="Coils"/>
    </source>
</evidence>
<dbReference type="InterPro" id="IPR018392">
    <property type="entry name" value="LysM"/>
</dbReference>
<keyword evidence="1" id="KW-0175">Coiled coil</keyword>
<accession>A0AA86MZH6</accession>
<dbReference type="CDD" id="cd00118">
    <property type="entry name" value="LysM"/>
    <property type="match status" value="1"/>
</dbReference>
<dbReference type="Gene3D" id="3.10.350.10">
    <property type="entry name" value="LysM domain"/>
    <property type="match status" value="1"/>
</dbReference>
<dbReference type="RefSeq" id="WP_289268693.1">
    <property type="nucleotide sequence ID" value="NZ_OX365700.1"/>
</dbReference>
<dbReference type="SUPFAM" id="SSF54106">
    <property type="entry name" value="LysM domain"/>
    <property type="match status" value="1"/>
</dbReference>
<organism evidence="4 5">
    <name type="scientific">Nitrospira tepida</name>
    <dbReference type="NCBI Taxonomy" id="2973512"/>
    <lineage>
        <taxon>Bacteria</taxon>
        <taxon>Pseudomonadati</taxon>
        <taxon>Nitrospirota</taxon>
        <taxon>Nitrospiria</taxon>
        <taxon>Nitrospirales</taxon>
        <taxon>Nitrospiraceae</taxon>
        <taxon>Nitrospira</taxon>
    </lineage>
</organism>
<evidence type="ECO:0000256" key="2">
    <source>
        <dbReference type="SAM" id="SignalP"/>
    </source>
</evidence>
<feature type="chain" id="PRO_5041664498" evidence="2">
    <location>
        <begin position="19"/>
        <end position="202"/>
    </location>
</feature>
<protein>
    <submittedName>
        <fullName evidence="4">LysM peptidoglycan-binding domain-containing protein</fullName>
    </submittedName>
</protein>
<keyword evidence="2" id="KW-0732">Signal</keyword>
<dbReference type="PANTHER" id="PTHR33734:SF22">
    <property type="entry name" value="MEMBRANE-BOUND LYTIC MUREIN TRANSGLYCOSYLASE D"/>
    <property type="match status" value="1"/>
</dbReference>
<feature type="domain" description="LysM" evidence="3">
    <location>
        <begin position="156"/>
        <end position="199"/>
    </location>
</feature>
<evidence type="ECO:0000259" key="3">
    <source>
        <dbReference type="PROSITE" id="PS51782"/>
    </source>
</evidence>
<dbReference type="Pfam" id="PF01476">
    <property type="entry name" value="LysM"/>
    <property type="match status" value="1"/>
</dbReference>
<dbReference type="KEGG" id="nti:DNFV4_02365"/>
<dbReference type="GO" id="GO:0008932">
    <property type="term" value="F:lytic endotransglycosylase activity"/>
    <property type="evidence" value="ECO:0007669"/>
    <property type="project" value="TreeGrafter"/>
</dbReference>
<name>A0AA86MZH6_9BACT</name>
<evidence type="ECO:0000313" key="5">
    <source>
        <dbReference type="Proteomes" id="UP001179121"/>
    </source>
</evidence>
<dbReference type="Proteomes" id="UP001179121">
    <property type="component" value="Chromosome"/>
</dbReference>
<dbReference type="PANTHER" id="PTHR33734">
    <property type="entry name" value="LYSM DOMAIN-CONTAINING GPI-ANCHORED PROTEIN 2"/>
    <property type="match status" value="1"/>
</dbReference>
<reference evidence="4" key="1">
    <citation type="submission" date="2022-10" db="EMBL/GenBank/DDBJ databases">
        <authorList>
            <person name="Koch H."/>
        </authorList>
    </citation>
    <scope>NUCLEOTIDE SEQUENCE</scope>
    <source>
        <strain evidence="4">DNF</strain>
    </source>
</reference>
<dbReference type="PROSITE" id="PS51782">
    <property type="entry name" value="LYSM"/>
    <property type="match status" value="1"/>
</dbReference>
<dbReference type="SMART" id="SM00257">
    <property type="entry name" value="LysM"/>
    <property type="match status" value="1"/>
</dbReference>
<sequence length="202" mass="22631">MTAIKIGCALMVAGLCLATTGCVFKETYEAEKARSLNFQRLLAQEEKRTAELDSEVKRVKRDAADYEARNRELSAQVQAVREQLARSQEEADSLREAMALQEKAQMQMKRITPPAPSKTKPSELLPPLQESIAKAPEVPDPLMGDSTPVPLDRRTVQHVVKPGDTIFRLSRKYGTSVAKIREWNRLQDDIIEVGQKLIVGME</sequence>
<proteinExistence type="predicted"/>